<name>A0A914BUB1_9BILA</name>
<dbReference type="WBParaSite" id="ACRNAN_Path_1005.g3866.t1">
    <property type="protein sequence ID" value="ACRNAN_Path_1005.g3866.t1"/>
    <property type="gene ID" value="ACRNAN_Path_1005.g3866"/>
</dbReference>
<feature type="signal peptide" evidence="1">
    <location>
        <begin position="1"/>
        <end position="19"/>
    </location>
</feature>
<sequence>MFLLLNFLFLSVLFNFGYSIECYTSNVASDGTITDSKGSKAACNLYEATQCVKIDIFYNNEILRYCAYDTDITDDYNGDEETYNPADVCDHIGNTCVTEDADQLFNYAREFQDDQVKTNRTALKTENLPFSFILSKMMRKSKSAKNQNVVNPKILSTSDQVRVCCCATDGCNSAFSSIQISYSFAMLVSVIPLIFGL</sequence>
<evidence type="ECO:0000313" key="2">
    <source>
        <dbReference type="Proteomes" id="UP000887540"/>
    </source>
</evidence>
<reference evidence="3" key="1">
    <citation type="submission" date="2022-11" db="UniProtKB">
        <authorList>
            <consortium name="WormBaseParasite"/>
        </authorList>
    </citation>
    <scope>IDENTIFICATION</scope>
</reference>
<evidence type="ECO:0000313" key="3">
    <source>
        <dbReference type="WBParaSite" id="ACRNAN_Path_1005.g3866.t1"/>
    </source>
</evidence>
<proteinExistence type="predicted"/>
<accession>A0A914BUB1</accession>
<keyword evidence="2" id="KW-1185">Reference proteome</keyword>
<protein>
    <submittedName>
        <fullName evidence="3">Protein sleepless</fullName>
    </submittedName>
</protein>
<dbReference type="AlphaFoldDB" id="A0A914BUB1"/>
<dbReference type="Proteomes" id="UP000887540">
    <property type="component" value="Unplaced"/>
</dbReference>
<organism evidence="2 3">
    <name type="scientific">Acrobeloides nanus</name>
    <dbReference type="NCBI Taxonomy" id="290746"/>
    <lineage>
        <taxon>Eukaryota</taxon>
        <taxon>Metazoa</taxon>
        <taxon>Ecdysozoa</taxon>
        <taxon>Nematoda</taxon>
        <taxon>Chromadorea</taxon>
        <taxon>Rhabditida</taxon>
        <taxon>Tylenchina</taxon>
        <taxon>Cephalobomorpha</taxon>
        <taxon>Cephaloboidea</taxon>
        <taxon>Cephalobidae</taxon>
        <taxon>Acrobeloides</taxon>
    </lineage>
</organism>
<feature type="chain" id="PRO_5037412480" evidence="1">
    <location>
        <begin position="20"/>
        <end position="197"/>
    </location>
</feature>
<evidence type="ECO:0000256" key="1">
    <source>
        <dbReference type="SAM" id="SignalP"/>
    </source>
</evidence>
<keyword evidence="1" id="KW-0732">Signal</keyword>